<comment type="caution">
    <text evidence="10">The sequence shown here is derived from an EMBL/GenBank/DDBJ whole genome shotgun (WGS) entry which is preliminary data.</text>
</comment>
<comment type="similarity">
    <text evidence="2">Belongs to the nitronate monooxygenase family. NMO class I subfamily.</text>
</comment>
<evidence type="ECO:0000256" key="9">
    <source>
        <dbReference type="ARBA" id="ARBA00049401"/>
    </source>
</evidence>
<evidence type="ECO:0000313" key="11">
    <source>
        <dbReference type="Proteomes" id="UP001143347"/>
    </source>
</evidence>
<dbReference type="Proteomes" id="UP001143347">
    <property type="component" value="Unassembled WGS sequence"/>
</dbReference>
<dbReference type="PANTHER" id="PTHR42747:SF3">
    <property type="entry name" value="NITRONATE MONOOXYGENASE-RELATED"/>
    <property type="match status" value="1"/>
</dbReference>
<comment type="cofactor">
    <cofactor evidence="1">
        <name>FMN</name>
        <dbReference type="ChEBI" id="CHEBI:58210"/>
    </cofactor>
</comment>
<evidence type="ECO:0000313" key="10">
    <source>
        <dbReference type="EMBL" id="MCX2964162.1"/>
    </source>
</evidence>
<evidence type="ECO:0000256" key="5">
    <source>
        <dbReference type="ARBA" id="ARBA00022643"/>
    </source>
</evidence>
<keyword evidence="11" id="KW-1185">Reference proteome</keyword>
<keyword evidence="3" id="KW-0216">Detoxification</keyword>
<keyword evidence="7 10" id="KW-0503">Monooxygenase</keyword>
<dbReference type="InterPro" id="IPR013785">
    <property type="entry name" value="Aldolase_TIM"/>
</dbReference>
<evidence type="ECO:0000256" key="1">
    <source>
        <dbReference type="ARBA" id="ARBA00001917"/>
    </source>
</evidence>
<proteinExistence type="inferred from homology"/>
<keyword evidence="6" id="KW-0560">Oxidoreductase</keyword>
<dbReference type="AlphaFoldDB" id="A0A9X3D5T3"/>
<dbReference type="GO" id="GO:0009636">
    <property type="term" value="P:response to toxic substance"/>
    <property type="evidence" value="ECO:0007669"/>
    <property type="project" value="UniProtKB-KW"/>
</dbReference>
<dbReference type="Gene3D" id="3.20.20.70">
    <property type="entry name" value="Aldolase class I"/>
    <property type="match status" value="1"/>
</dbReference>
<comment type="catalytic activity">
    <reaction evidence="9">
        <text>3 propionate 3-nitronate + 3 O2 + H2O = 3 3-oxopropanoate + 2 nitrate + nitrite + H2O2 + 3 H(+)</text>
        <dbReference type="Rhea" id="RHEA:57332"/>
        <dbReference type="ChEBI" id="CHEBI:15377"/>
        <dbReference type="ChEBI" id="CHEBI:15378"/>
        <dbReference type="ChEBI" id="CHEBI:15379"/>
        <dbReference type="ChEBI" id="CHEBI:16240"/>
        <dbReference type="ChEBI" id="CHEBI:16301"/>
        <dbReference type="ChEBI" id="CHEBI:17632"/>
        <dbReference type="ChEBI" id="CHEBI:33190"/>
        <dbReference type="ChEBI" id="CHEBI:136067"/>
    </reaction>
</comment>
<dbReference type="Pfam" id="PF03060">
    <property type="entry name" value="NMO"/>
    <property type="match status" value="1"/>
</dbReference>
<organism evidence="10 11">
    <name type="scientific">Gordonia aquimaris</name>
    <dbReference type="NCBI Taxonomy" id="2984863"/>
    <lineage>
        <taxon>Bacteria</taxon>
        <taxon>Bacillati</taxon>
        <taxon>Actinomycetota</taxon>
        <taxon>Actinomycetes</taxon>
        <taxon>Mycobacteriales</taxon>
        <taxon>Gordoniaceae</taxon>
        <taxon>Gordonia</taxon>
    </lineage>
</organism>
<dbReference type="SUPFAM" id="SSF51412">
    <property type="entry name" value="Inosine monophosphate dehydrogenase (IMPDH)"/>
    <property type="match status" value="1"/>
</dbReference>
<protein>
    <recommendedName>
        <fullName evidence="8">Propionate 3-nitronate monooxygenase</fullName>
    </recommendedName>
</protein>
<dbReference type="EMBL" id="JAPKFM010000006">
    <property type="protein sequence ID" value="MCX2964162.1"/>
    <property type="molecule type" value="Genomic_DNA"/>
</dbReference>
<dbReference type="GO" id="GO:0018580">
    <property type="term" value="F:nitronate monooxygenase activity"/>
    <property type="evidence" value="ECO:0007669"/>
    <property type="project" value="InterPro"/>
</dbReference>
<reference evidence="10" key="1">
    <citation type="submission" date="2022-10" db="EMBL/GenBank/DDBJ databases">
        <title>WGS of marine actinomycetes from Thailand.</title>
        <authorList>
            <person name="Thawai C."/>
        </authorList>
    </citation>
    <scope>NUCLEOTIDE SEQUENCE</scope>
    <source>
        <strain evidence="10">SW21</strain>
    </source>
</reference>
<sequence>MRPASADPAMRIGALETALPIICAPMAGGPTTPALVAAVGRAGGLGMLAAGYLTAEALEDLVADVESRGPLLYGVNLFLSGVDRCAGPDGARQRGAVEAYRRTLAVEASRHGVDVGEPRFTDEAVEEKLEVLSRHHPALVSVTFGDPEAALVERVHTDIGAPVAVTVTSVAEARAAVLSGADALIAQGIEAGGHRGLWFDDPALPAGGPATPTAELVRAICADMTVMSAQVPVVAAGGVSDGAGVRSMLALGAVGAQLGTAFLCADEAGTGSAHRRALLEQTYLDTVVTRAFSGRSARSLRNGFADRHPNAPAVYPQVHHMTKPIRAAAAASGAADDINLWAGTGWRSVVAGPAAELMARLAAEFLDAP</sequence>
<evidence type="ECO:0000256" key="2">
    <source>
        <dbReference type="ARBA" id="ARBA00009881"/>
    </source>
</evidence>
<evidence type="ECO:0000256" key="3">
    <source>
        <dbReference type="ARBA" id="ARBA00022575"/>
    </source>
</evidence>
<dbReference type="PANTHER" id="PTHR42747">
    <property type="entry name" value="NITRONATE MONOOXYGENASE-RELATED"/>
    <property type="match status" value="1"/>
</dbReference>
<dbReference type="RefSeq" id="WP_266061287.1">
    <property type="nucleotide sequence ID" value="NZ_JAPKFM010000006.1"/>
</dbReference>
<keyword evidence="4" id="KW-0285">Flavoprotein</keyword>
<evidence type="ECO:0000256" key="8">
    <source>
        <dbReference type="ARBA" id="ARBA00031155"/>
    </source>
</evidence>
<evidence type="ECO:0000256" key="4">
    <source>
        <dbReference type="ARBA" id="ARBA00022630"/>
    </source>
</evidence>
<evidence type="ECO:0000256" key="7">
    <source>
        <dbReference type="ARBA" id="ARBA00023033"/>
    </source>
</evidence>
<accession>A0A9X3D5T3</accession>
<dbReference type="CDD" id="cd04730">
    <property type="entry name" value="NPD_like"/>
    <property type="match status" value="1"/>
</dbReference>
<keyword evidence="5" id="KW-0288">FMN</keyword>
<gene>
    <name evidence="10" type="ORF">OSB52_08680</name>
</gene>
<dbReference type="InterPro" id="IPR004136">
    <property type="entry name" value="NMO"/>
</dbReference>
<name>A0A9X3D5T3_9ACTN</name>
<evidence type="ECO:0000256" key="6">
    <source>
        <dbReference type="ARBA" id="ARBA00023002"/>
    </source>
</evidence>